<name>A0A916YZI5_9BACT</name>
<evidence type="ECO:0000256" key="1">
    <source>
        <dbReference type="PROSITE-ProRule" id="PRU00169"/>
    </source>
</evidence>
<keyword evidence="4" id="KW-0238">DNA-binding</keyword>
<protein>
    <submittedName>
        <fullName evidence="4">DNA-binding response regulator</fullName>
    </submittedName>
</protein>
<keyword evidence="5" id="KW-1185">Reference proteome</keyword>
<dbReference type="RefSeq" id="WP_188767841.1">
    <property type="nucleotide sequence ID" value="NZ_BMKK01000007.1"/>
</dbReference>
<dbReference type="Pfam" id="PF00072">
    <property type="entry name" value="Response_reg"/>
    <property type="match status" value="1"/>
</dbReference>
<reference evidence="4" key="1">
    <citation type="journal article" date="2014" name="Int. J. Syst. Evol. Microbiol.">
        <title>Complete genome sequence of Corynebacterium casei LMG S-19264T (=DSM 44701T), isolated from a smear-ripened cheese.</title>
        <authorList>
            <consortium name="US DOE Joint Genome Institute (JGI-PGF)"/>
            <person name="Walter F."/>
            <person name="Albersmeier A."/>
            <person name="Kalinowski J."/>
            <person name="Ruckert C."/>
        </authorList>
    </citation>
    <scope>NUCLEOTIDE SEQUENCE</scope>
    <source>
        <strain evidence="4">CGMCC 1.15958</strain>
    </source>
</reference>
<dbReference type="Proteomes" id="UP000609064">
    <property type="component" value="Unassembled WGS sequence"/>
</dbReference>
<comment type="caution">
    <text evidence="4">The sequence shown here is derived from an EMBL/GenBank/DDBJ whole genome shotgun (WGS) entry which is preliminary data.</text>
</comment>
<dbReference type="GO" id="GO:0000156">
    <property type="term" value="F:phosphorelay response regulator activity"/>
    <property type="evidence" value="ECO:0007669"/>
    <property type="project" value="InterPro"/>
</dbReference>
<dbReference type="EMBL" id="BMKK01000007">
    <property type="protein sequence ID" value="GGD68046.1"/>
    <property type="molecule type" value="Genomic_DNA"/>
</dbReference>
<dbReference type="SMART" id="SM00850">
    <property type="entry name" value="LytTR"/>
    <property type="match status" value="1"/>
</dbReference>
<evidence type="ECO:0000259" key="3">
    <source>
        <dbReference type="PROSITE" id="PS50930"/>
    </source>
</evidence>
<proteinExistence type="predicted"/>
<dbReference type="PANTHER" id="PTHR37299">
    <property type="entry name" value="TRANSCRIPTIONAL REGULATOR-RELATED"/>
    <property type="match status" value="1"/>
</dbReference>
<evidence type="ECO:0000313" key="5">
    <source>
        <dbReference type="Proteomes" id="UP000609064"/>
    </source>
</evidence>
<sequence length="230" mass="26451">MTINAIAIDDEPRALEVIEIHAQKVPFLELKATFTDAFEAIPYLQQNKVDLIFLDIKMPDISGIEFVHILQKTPMIIFTTAYSEYAVKGFELDAVDYLLKPFSLVRFTKACNKALEMKLSRTDTAPNFLFLKTGYEEEKVLLDDILYVEAEGNYMAYVLPNKKLLCRQNIGECMAQLPTNQFIRIHRSYIVAVNKIQKITRQSVWVTGEEISVGASYEDKLSEIRERLRL</sequence>
<dbReference type="InterPro" id="IPR007492">
    <property type="entry name" value="LytTR_DNA-bd_dom"/>
</dbReference>
<dbReference type="GO" id="GO:0003677">
    <property type="term" value="F:DNA binding"/>
    <property type="evidence" value="ECO:0007669"/>
    <property type="project" value="UniProtKB-KW"/>
</dbReference>
<dbReference type="InterPro" id="IPR046947">
    <property type="entry name" value="LytR-like"/>
</dbReference>
<accession>A0A916YZI5</accession>
<dbReference type="InterPro" id="IPR011006">
    <property type="entry name" value="CheY-like_superfamily"/>
</dbReference>
<dbReference type="PANTHER" id="PTHR37299:SF1">
    <property type="entry name" value="STAGE 0 SPORULATION PROTEIN A HOMOLOG"/>
    <property type="match status" value="1"/>
</dbReference>
<keyword evidence="1" id="KW-0597">Phosphoprotein</keyword>
<feature type="domain" description="HTH LytTR-type" evidence="3">
    <location>
        <begin position="138"/>
        <end position="230"/>
    </location>
</feature>
<dbReference type="SMART" id="SM00448">
    <property type="entry name" value="REC"/>
    <property type="match status" value="1"/>
</dbReference>
<dbReference type="Gene3D" id="3.40.50.2300">
    <property type="match status" value="1"/>
</dbReference>
<feature type="modified residue" description="4-aspartylphosphate" evidence="1">
    <location>
        <position position="55"/>
    </location>
</feature>
<reference evidence="4" key="2">
    <citation type="submission" date="2020-09" db="EMBL/GenBank/DDBJ databases">
        <authorList>
            <person name="Sun Q."/>
            <person name="Zhou Y."/>
        </authorList>
    </citation>
    <scope>NUCLEOTIDE SEQUENCE</scope>
    <source>
        <strain evidence="4">CGMCC 1.15958</strain>
    </source>
</reference>
<dbReference type="InterPro" id="IPR001789">
    <property type="entry name" value="Sig_transdc_resp-reg_receiver"/>
</dbReference>
<dbReference type="Pfam" id="PF04397">
    <property type="entry name" value="LytTR"/>
    <property type="match status" value="1"/>
</dbReference>
<dbReference type="Gene3D" id="2.40.50.1020">
    <property type="entry name" value="LytTr DNA-binding domain"/>
    <property type="match status" value="1"/>
</dbReference>
<dbReference type="AlphaFoldDB" id="A0A916YZI5"/>
<gene>
    <name evidence="4" type="ORF">GCM10011514_35210</name>
</gene>
<dbReference type="SUPFAM" id="SSF52172">
    <property type="entry name" value="CheY-like"/>
    <property type="match status" value="1"/>
</dbReference>
<dbReference type="PROSITE" id="PS50110">
    <property type="entry name" value="RESPONSE_REGULATORY"/>
    <property type="match status" value="1"/>
</dbReference>
<evidence type="ECO:0000313" key="4">
    <source>
        <dbReference type="EMBL" id="GGD68046.1"/>
    </source>
</evidence>
<organism evidence="4 5">
    <name type="scientific">Emticicia aquatilis</name>
    <dbReference type="NCBI Taxonomy" id="1537369"/>
    <lineage>
        <taxon>Bacteria</taxon>
        <taxon>Pseudomonadati</taxon>
        <taxon>Bacteroidota</taxon>
        <taxon>Cytophagia</taxon>
        <taxon>Cytophagales</taxon>
        <taxon>Leadbetterellaceae</taxon>
        <taxon>Emticicia</taxon>
    </lineage>
</organism>
<dbReference type="PROSITE" id="PS50930">
    <property type="entry name" value="HTH_LYTTR"/>
    <property type="match status" value="1"/>
</dbReference>
<evidence type="ECO:0000259" key="2">
    <source>
        <dbReference type="PROSITE" id="PS50110"/>
    </source>
</evidence>
<feature type="domain" description="Response regulatory" evidence="2">
    <location>
        <begin position="4"/>
        <end position="115"/>
    </location>
</feature>